<dbReference type="AlphaFoldDB" id="A0A6G1ICK5"/>
<name>A0A6G1ICK5_9PLEO</name>
<evidence type="ECO:0000313" key="1">
    <source>
        <dbReference type="EMBL" id="KAF2675942.1"/>
    </source>
</evidence>
<dbReference type="Proteomes" id="UP000799291">
    <property type="component" value="Unassembled WGS sequence"/>
</dbReference>
<protein>
    <submittedName>
        <fullName evidence="1">Uncharacterized protein</fullName>
    </submittedName>
</protein>
<reference evidence="1" key="1">
    <citation type="journal article" date="2020" name="Stud. Mycol.">
        <title>101 Dothideomycetes genomes: a test case for predicting lifestyles and emergence of pathogens.</title>
        <authorList>
            <person name="Haridas S."/>
            <person name="Albert R."/>
            <person name="Binder M."/>
            <person name="Bloem J."/>
            <person name="Labutti K."/>
            <person name="Salamov A."/>
            <person name="Andreopoulos B."/>
            <person name="Baker S."/>
            <person name="Barry K."/>
            <person name="Bills G."/>
            <person name="Bluhm B."/>
            <person name="Cannon C."/>
            <person name="Castanera R."/>
            <person name="Culley D."/>
            <person name="Daum C."/>
            <person name="Ezra D."/>
            <person name="Gonzalez J."/>
            <person name="Henrissat B."/>
            <person name="Kuo A."/>
            <person name="Liang C."/>
            <person name="Lipzen A."/>
            <person name="Lutzoni F."/>
            <person name="Magnuson J."/>
            <person name="Mondo S."/>
            <person name="Nolan M."/>
            <person name="Ohm R."/>
            <person name="Pangilinan J."/>
            <person name="Park H.-J."/>
            <person name="Ramirez L."/>
            <person name="Alfaro M."/>
            <person name="Sun H."/>
            <person name="Tritt A."/>
            <person name="Yoshinaga Y."/>
            <person name="Zwiers L.-H."/>
            <person name="Turgeon B."/>
            <person name="Goodwin S."/>
            <person name="Spatafora J."/>
            <person name="Crous P."/>
            <person name="Grigoriev I."/>
        </authorList>
    </citation>
    <scope>NUCLEOTIDE SEQUENCE</scope>
    <source>
        <strain evidence="1">CBS 122367</strain>
    </source>
</reference>
<dbReference type="OrthoDB" id="5426911at2759"/>
<dbReference type="EMBL" id="MU005643">
    <property type="protein sequence ID" value="KAF2675942.1"/>
    <property type="molecule type" value="Genomic_DNA"/>
</dbReference>
<accession>A0A6G1ICK5</accession>
<gene>
    <name evidence="1" type="ORF">K458DRAFT_397425</name>
</gene>
<evidence type="ECO:0000313" key="2">
    <source>
        <dbReference type="Proteomes" id="UP000799291"/>
    </source>
</evidence>
<keyword evidence="2" id="KW-1185">Reference proteome</keyword>
<sequence length="216" mass="25456">MFTLDSWLETDTERTQREYKAMRVYECNEAEHSAYALRDIFLDEPRHPWLPEEDGDQCWLPTRMLQLVRKLPQDEWLTPPLIGSLRKRYEWDIRPDCAYHVPLQAFEPGFRPSEDEETLATARHQVPVTSAMALYYRYRLKSCALQMSEGQWSEEHKSQMRHYGITFTESTSDLWCNVPKTFESWTGCEMSTIYSGDCCILAGVQQLVSIINDIYY</sequence>
<organism evidence="1 2">
    <name type="scientific">Lentithecium fluviatile CBS 122367</name>
    <dbReference type="NCBI Taxonomy" id="1168545"/>
    <lineage>
        <taxon>Eukaryota</taxon>
        <taxon>Fungi</taxon>
        <taxon>Dikarya</taxon>
        <taxon>Ascomycota</taxon>
        <taxon>Pezizomycotina</taxon>
        <taxon>Dothideomycetes</taxon>
        <taxon>Pleosporomycetidae</taxon>
        <taxon>Pleosporales</taxon>
        <taxon>Massarineae</taxon>
        <taxon>Lentitheciaceae</taxon>
        <taxon>Lentithecium</taxon>
    </lineage>
</organism>
<proteinExistence type="predicted"/>